<dbReference type="AlphaFoldDB" id="A0A7S3G2V8"/>
<evidence type="ECO:0000256" key="2">
    <source>
        <dbReference type="ARBA" id="ARBA00022771"/>
    </source>
</evidence>
<evidence type="ECO:0000259" key="5">
    <source>
        <dbReference type="PROSITE" id="PS50966"/>
    </source>
</evidence>
<protein>
    <recommendedName>
        <fullName evidence="5">SWIM-type domain-containing protein</fullName>
    </recommendedName>
</protein>
<dbReference type="InterPro" id="IPR006564">
    <property type="entry name" value="Znf_PMZ"/>
</dbReference>
<dbReference type="GO" id="GO:0008270">
    <property type="term" value="F:zinc ion binding"/>
    <property type="evidence" value="ECO:0007669"/>
    <property type="project" value="UniProtKB-KW"/>
</dbReference>
<dbReference type="SMART" id="SM00575">
    <property type="entry name" value="ZnF_PMZ"/>
    <property type="match status" value="1"/>
</dbReference>
<organism evidence="6">
    <name type="scientific">Palpitomonas bilix</name>
    <dbReference type="NCBI Taxonomy" id="652834"/>
    <lineage>
        <taxon>Eukaryota</taxon>
        <taxon>Eukaryota incertae sedis</taxon>
    </lineage>
</organism>
<dbReference type="Pfam" id="PF04434">
    <property type="entry name" value="SWIM"/>
    <property type="match status" value="1"/>
</dbReference>
<dbReference type="EMBL" id="HBIB01012489">
    <property type="protein sequence ID" value="CAE0245993.1"/>
    <property type="molecule type" value="Transcribed_RNA"/>
</dbReference>
<evidence type="ECO:0000313" key="6">
    <source>
        <dbReference type="EMBL" id="CAE0245993.1"/>
    </source>
</evidence>
<accession>A0A7S3G2V8</accession>
<keyword evidence="3" id="KW-0862">Zinc</keyword>
<gene>
    <name evidence="6" type="ORF">PBIL07802_LOCUS8176</name>
</gene>
<keyword evidence="1" id="KW-0479">Metal-binding</keyword>
<evidence type="ECO:0000256" key="3">
    <source>
        <dbReference type="ARBA" id="ARBA00022833"/>
    </source>
</evidence>
<keyword evidence="2 4" id="KW-0863">Zinc-finger</keyword>
<dbReference type="PROSITE" id="PS50966">
    <property type="entry name" value="ZF_SWIM"/>
    <property type="match status" value="1"/>
</dbReference>
<evidence type="ECO:0000256" key="4">
    <source>
        <dbReference type="PROSITE-ProRule" id="PRU00325"/>
    </source>
</evidence>
<proteinExistence type="predicted"/>
<feature type="domain" description="SWIM-type" evidence="5">
    <location>
        <begin position="110"/>
        <end position="154"/>
    </location>
</feature>
<sequence>MKRGPVDCIYPILKKWIQQVQAEVTHARQLKEKIGGDCTVYTPTPPWRNRLDEIAEKHPPHVLDMTCSSRTRLFSMDGEIPSMKERLRCITAGKQGDELRRIRKTVTGVHSVKYGEEKDASMVHVPTQTCTCGRWGGRHVVPCPHALAVMRMHEEVLRYFYPAKITYKGYLDGYTGIDAQLVSFPIIPHDQNARLRWLGNLKPLPFGGSHLENRGTKRADTLEAGGLKKKRSVIDESACSLCQKHGRAEEGCSHY</sequence>
<evidence type="ECO:0000256" key="1">
    <source>
        <dbReference type="ARBA" id="ARBA00022723"/>
    </source>
</evidence>
<dbReference type="InterPro" id="IPR007527">
    <property type="entry name" value="Znf_SWIM"/>
</dbReference>
<reference evidence="6" key="1">
    <citation type="submission" date="2021-01" db="EMBL/GenBank/DDBJ databases">
        <authorList>
            <person name="Corre E."/>
            <person name="Pelletier E."/>
            <person name="Niang G."/>
            <person name="Scheremetjew M."/>
            <person name="Finn R."/>
            <person name="Kale V."/>
            <person name="Holt S."/>
            <person name="Cochrane G."/>
            <person name="Meng A."/>
            <person name="Brown T."/>
            <person name="Cohen L."/>
        </authorList>
    </citation>
    <scope>NUCLEOTIDE SEQUENCE</scope>
    <source>
        <strain evidence="6">NIES-2562</strain>
    </source>
</reference>
<name>A0A7S3G2V8_9EUKA</name>